<evidence type="ECO:0000313" key="2">
    <source>
        <dbReference type="Proteomes" id="UP000823865"/>
    </source>
</evidence>
<dbReference type="Proteomes" id="UP000823865">
    <property type="component" value="Unassembled WGS sequence"/>
</dbReference>
<sequence length="243" mass="28143">MKTTKIEWTDKTWNPITGCTKKSIGCLHCYAEVMSRRLKAMGQEKYANGFAVTLHERCLKEPLSWKGNHNIFVCSMSDIFHEDVPFEFIDKIFNVIKRTPQHRYQILTKRAERMAEYFATHCIPVNVWLGVTVEAKSSRFRIDLLRNLPASVKFLSCEPLVEDLGKLNMTGIDWVIVGGESGSQARPMQESWVLNIRKQVEEQDIRFFFKQWGTWGADGIKRNKHANGKLLKGEIIQEMPYVE</sequence>
<reference evidence="1" key="1">
    <citation type="journal article" date="2021" name="PeerJ">
        <title>Extensive microbial diversity within the chicken gut microbiome revealed by metagenomics and culture.</title>
        <authorList>
            <person name="Gilroy R."/>
            <person name="Ravi A."/>
            <person name="Getino M."/>
            <person name="Pursley I."/>
            <person name="Horton D.L."/>
            <person name="Alikhan N.F."/>
            <person name="Baker D."/>
            <person name="Gharbi K."/>
            <person name="Hall N."/>
            <person name="Watson M."/>
            <person name="Adriaenssens E.M."/>
            <person name="Foster-Nyarko E."/>
            <person name="Jarju S."/>
            <person name="Secka A."/>
            <person name="Antonio M."/>
            <person name="Oren A."/>
            <person name="Chaudhuri R.R."/>
            <person name="La Ragione R."/>
            <person name="Hildebrand F."/>
            <person name="Pallen M.J."/>
        </authorList>
    </citation>
    <scope>NUCLEOTIDE SEQUENCE</scope>
    <source>
        <strain evidence="1">G3-2149</strain>
    </source>
</reference>
<comment type="caution">
    <text evidence="1">The sequence shown here is derived from an EMBL/GenBank/DDBJ whole genome shotgun (WGS) entry which is preliminary data.</text>
</comment>
<accession>A0A9E2LCU9</accession>
<organism evidence="1 2">
    <name type="scientific">Candidatus Paraprevotella stercoravium</name>
    <dbReference type="NCBI Taxonomy" id="2838725"/>
    <lineage>
        <taxon>Bacteria</taxon>
        <taxon>Pseudomonadati</taxon>
        <taxon>Bacteroidota</taxon>
        <taxon>Bacteroidia</taxon>
        <taxon>Bacteroidales</taxon>
        <taxon>Prevotellaceae</taxon>
        <taxon>Paraprevotella</taxon>
    </lineage>
</organism>
<dbReference type="AlphaFoldDB" id="A0A9E2LCU9"/>
<evidence type="ECO:0000313" key="1">
    <source>
        <dbReference type="EMBL" id="MBU3854363.1"/>
    </source>
</evidence>
<dbReference type="EMBL" id="JAHLFU010000226">
    <property type="protein sequence ID" value="MBU3854363.1"/>
    <property type="molecule type" value="Genomic_DNA"/>
</dbReference>
<gene>
    <name evidence="1" type="ORF">H9789_11225</name>
</gene>
<dbReference type="InterPro" id="IPR011101">
    <property type="entry name" value="DUF5131"/>
</dbReference>
<reference evidence="1" key="2">
    <citation type="submission" date="2021-04" db="EMBL/GenBank/DDBJ databases">
        <authorList>
            <person name="Gilroy R."/>
        </authorList>
    </citation>
    <scope>NUCLEOTIDE SEQUENCE</scope>
    <source>
        <strain evidence="1">G3-2149</strain>
    </source>
</reference>
<dbReference type="Pfam" id="PF07505">
    <property type="entry name" value="DUF5131"/>
    <property type="match status" value="1"/>
</dbReference>
<name>A0A9E2LCU9_9BACT</name>
<proteinExistence type="predicted"/>
<protein>
    <submittedName>
        <fullName evidence="1">Phage Gp37/Gp68 family protein</fullName>
    </submittedName>
</protein>